<proteinExistence type="predicted"/>
<sequence>MKLSFLPVLLLLLVSCESDIKPRPPRTESLPERYIANNSAVLDSARKDSIVPHEPDQIDGSQSITAVVGNEDLGAGDENLLAINYRIETLKSEFDSIKYFDVPDSIFVDFDGDLITDTIFFSVDFFLRQLIFIKGGFNIRQVLTWNNGEGGVQSDFGWVDYWALTTDTVTYGTTNYTSIEKGDRITLVHPSLVLRVDEAAGALLTIADGNFRYVHQSD</sequence>
<evidence type="ECO:0000313" key="2">
    <source>
        <dbReference type="Proteomes" id="UP000237662"/>
    </source>
</evidence>
<reference evidence="1 2" key="1">
    <citation type="submission" date="2018-02" db="EMBL/GenBank/DDBJ databases">
        <title>Genomic Encyclopedia of Archaeal and Bacterial Type Strains, Phase II (KMG-II): from individual species to whole genera.</title>
        <authorList>
            <person name="Goeker M."/>
        </authorList>
    </citation>
    <scope>NUCLEOTIDE SEQUENCE [LARGE SCALE GENOMIC DNA]</scope>
    <source>
        <strain evidence="1 2">DSM 29526</strain>
    </source>
</reference>
<keyword evidence="2" id="KW-1185">Reference proteome</keyword>
<accession>A0A2S6I0C9</accession>
<name>A0A2S6I0C9_9BACT</name>
<gene>
    <name evidence="1" type="ORF">CLV84_3981</name>
</gene>
<dbReference type="RefSeq" id="WP_104421548.1">
    <property type="nucleotide sequence ID" value="NZ_PTJC01000008.1"/>
</dbReference>
<evidence type="ECO:0000313" key="1">
    <source>
        <dbReference type="EMBL" id="PPK84215.1"/>
    </source>
</evidence>
<dbReference type="EMBL" id="PTJC01000008">
    <property type="protein sequence ID" value="PPK84215.1"/>
    <property type="molecule type" value="Genomic_DNA"/>
</dbReference>
<organism evidence="1 2">
    <name type="scientific">Neolewinella xylanilytica</name>
    <dbReference type="NCBI Taxonomy" id="1514080"/>
    <lineage>
        <taxon>Bacteria</taxon>
        <taxon>Pseudomonadati</taxon>
        <taxon>Bacteroidota</taxon>
        <taxon>Saprospiria</taxon>
        <taxon>Saprospirales</taxon>
        <taxon>Lewinellaceae</taxon>
        <taxon>Neolewinella</taxon>
    </lineage>
</organism>
<dbReference type="PROSITE" id="PS51257">
    <property type="entry name" value="PROKAR_LIPOPROTEIN"/>
    <property type="match status" value="1"/>
</dbReference>
<dbReference type="AlphaFoldDB" id="A0A2S6I0C9"/>
<protein>
    <submittedName>
        <fullName evidence="1">Uncharacterized protein</fullName>
    </submittedName>
</protein>
<dbReference type="Proteomes" id="UP000237662">
    <property type="component" value="Unassembled WGS sequence"/>
</dbReference>
<comment type="caution">
    <text evidence="1">The sequence shown here is derived from an EMBL/GenBank/DDBJ whole genome shotgun (WGS) entry which is preliminary data.</text>
</comment>